<gene>
    <name evidence="1" type="ORF">GP644_17120</name>
</gene>
<dbReference type="EMBL" id="WSFO01000011">
    <property type="protein sequence ID" value="KAE9627824.1"/>
    <property type="molecule type" value="Genomic_DNA"/>
</dbReference>
<comment type="caution">
    <text evidence="1">The sequence shown here is derived from an EMBL/GenBank/DDBJ whole genome shotgun (WGS) entry which is preliminary data.</text>
</comment>
<dbReference type="RefSeq" id="WP_158980578.1">
    <property type="nucleotide sequence ID" value="NZ_WSFO01000011.1"/>
</dbReference>
<evidence type="ECO:0000313" key="2">
    <source>
        <dbReference type="Proteomes" id="UP000441586"/>
    </source>
</evidence>
<evidence type="ECO:0000313" key="1">
    <source>
        <dbReference type="EMBL" id="KAE9627824.1"/>
    </source>
</evidence>
<accession>A0A6A4RC16</accession>
<proteinExistence type="predicted"/>
<sequence length="102" mass="10874">MTQPTVVLDEITVEIENLELLFAAAKAQVEAQHKMHPSTTAGGRELSLDEEIQGLYNEHGEINLTGCIFALLEEVELPGCNISGLSASDAFATLPVNSPLAP</sequence>
<dbReference type="Proteomes" id="UP000441586">
    <property type="component" value="Unassembled WGS sequence"/>
</dbReference>
<protein>
    <submittedName>
        <fullName evidence="1">Uncharacterized protein</fullName>
    </submittedName>
</protein>
<dbReference type="AlphaFoldDB" id="A0A6A4RC16"/>
<reference evidence="1 2" key="1">
    <citation type="submission" date="2019-12" db="EMBL/GenBank/DDBJ databases">
        <authorList>
            <person name="Zhang Y.-J."/>
        </authorList>
    </citation>
    <scope>NUCLEOTIDE SEQUENCE [LARGE SCALE GENOMIC DNA]</scope>
    <source>
        <strain evidence="1 2">H18S-6</strain>
    </source>
</reference>
<organism evidence="1 2">
    <name type="scientific">Parasedimentitalea maritima</name>
    <dbReference type="NCBI Taxonomy" id="2578117"/>
    <lineage>
        <taxon>Bacteria</taxon>
        <taxon>Pseudomonadati</taxon>
        <taxon>Pseudomonadota</taxon>
        <taxon>Alphaproteobacteria</taxon>
        <taxon>Rhodobacterales</taxon>
        <taxon>Paracoccaceae</taxon>
        <taxon>Parasedimentitalea</taxon>
    </lineage>
</organism>
<name>A0A6A4RC16_9RHOB</name>